<keyword evidence="4" id="KW-1185">Reference proteome</keyword>
<protein>
    <submittedName>
        <fullName evidence="3">Kinase-like protein</fullName>
    </submittedName>
</protein>
<evidence type="ECO:0000259" key="2">
    <source>
        <dbReference type="PROSITE" id="PS50011"/>
    </source>
</evidence>
<dbReference type="PANTHER" id="PTHR24359:SF37">
    <property type="entry name" value="PROTEIN KINASE DOMAIN-CONTAINING PROTEIN"/>
    <property type="match status" value="1"/>
</dbReference>
<dbReference type="RefSeq" id="XP_066720602.1">
    <property type="nucleotide sequence ID" value="XM_066852461.1"/>
</dbReference>
<dbReference type="EMBL" id="JAQQWL010000002">
    <property type="protein sequence ID" value="KAK8086078.1"/>
    <property type="molecule type" value="Genomic_DNA"/>
</dbReference>
<dbReference type="SUPFAM" id="SSF56112">
    <property type="entry name" value="Protein kinase-like (PK-like)"/>
    <property type="match status" value="1"/>
</dbReference>
<dbReference type="InterPro" id="IPR000719">
    <property type="entry name" value="Prot_kinase_dom"/>
</dbReference>
<feature type="region of interest" description="Disordered" evidence="1">
    <location>
        <begin position="615"/>
        <end position="641"/>
    </location>
</feature>
<dbReference type="InterPro" id="IPR011009">
    <property type="entry name" value="Kinase-like_dom_sf"/>
</dbReference>
<sequence>MAIQSILTQTFKTEQERKKNGERLHQICGDEHQTSCRMVLTILVMERRVKYIDDFINKNIYDINLPISRVESADDHSFRMTRAEGSKSDTNSSFPDWEDEDLERFSDDQYRIHPKIRLPFTDWEWKERGGHGAISWVKIHKAHHGFGPSLLSSETDPVFAVKTTRTGDYEGYTREVGVLQRFNGSQKGHPHLIKLLMAFKHGMEMHLLFPWASGNLYQLWKANPEPKQSNETVQWLIKQCSGLANGLAKLHRHDSWRQDQDGRKDQLGRHGDIKPPNILWFASFDEPTQSQKNHLVLADFGLTIFHSSSGNTELTTANRLRGCSGTYRPPEVDLKNGKIVQSYDIWSLACVYLEFITWYLLGFKKTYNETLGSDPVAFADYRSLRDQAHEDKFFTIRKEGDKSGEHESVVKPEVKEWISHLRGLESCPQCLVDFLEYIQNYMLLPVALDRVNMSGVNRQLAMIKVECEERPEYCGGRCQSILRESARHPEEVPATGIFRDSTTTNGDAKAESSAHPFDLPGPYPYSDHELEKFIREQLSCAEWIPADEGEVGREEWDKAPDETERPSTVGVFIPGSEEHFLDRASRPSRKYHEMPHLDTAFTASTSDEPQLLTPAGSAAMATTPDTSQYFSDEESSRDGQYEGHDALTASYCESSVPASSLLSMSISPGTQHTSVPGASPSQAEPAGPTVTRVTCYGDTNDAPADSSKIRLQNDRKKGEGRNITERLKGYSSECGTSSRYEWNATFQMTKL</sequence>
<feature type="domain" description="Protein kinase" evidence="2">
    <location>
        <begin position="123"/>
        <end position="444"/>
    </location>
</feature>
<dbReference type="PROSITE" id="PS50011">
    <property type="entry name" value="PROTEIN_KINASE_DOM"/>
    <property type="match status" value="1"/>
</dbReference>
<organism evidence="3 4">
    <name type="scientific">Apiospora phragmitis</name>
    <dbReference type="NCBI Taxonomy" id="2905665"/>
    <lineage>
        <taxon>Eukaryota</taxon>
        <taxon>Fungi</taxon>
        <taxon>Dikarya</taxon>
        <taxon>Ascomycota</taxon>
        <taxon>Pezizomycotina</taxon>
        <taxon>Sordariomycetes</taxon>
        <taxon>Xylariomycetidae</taxon>
        <taxon>Amphisphaeriales</taxon>
        <taxon>Apiosporaceae</taxon>
        <taxon>Apiospora</taxon>
    </lineage>
</organism>
<dbReference type="PANTHER" id="PTHR24359">
    <property type="entry name" value="SERINE/THREONINE-PROTEIN KINASE SBK1"/>
    <property type="match status" value="1"/>
</dbReference>
<evidence type="ECO:0000256" key="1">
    <source>
        <dbReference type="SAM" id="MobiDB-lite"/>
    </source>
</evidence>
<feature type="region of interest" description="Disordered" evidence="1">
    <location>
        <begin position="663"/>
        <end position="724"/>
    </location>
</feature>
<accession>A0ABR1WSF7</accession>
<dbReference type="Proteomes" id="UP001480595">
    <property type="component" value="Unassembled WGS sequence"/>
</dbReference>
<evidence type="ECO:0000313" key="4">
    <source>
        <dbReference type="Proteomes" id="UP001480595"/>
    </source>
</evidence>
<feature type="region of interest" description="Disordered" evidence="1">
    <location>
        <begin position="492"/>
        <end position="520"/>
    </location>
</feature>
<proteinExistence type="predicted"/>
<feature type="compositionally biased region" description="Polar residues" evidence="1">
    <location>
        <begin position="669"/>
        <end position="682"/>
    </location>
</feature>
<evidence type="ECO:0000313" key="3">
    <source>
        <dbReference type="EMBL" id="KAK8086078.1"/>
    </source>
</evidence>
<reference evidence="3 4" key="1">
    <citation type="submission" date="2023-01" db="EMBL/GenBank/DDBJ databases">
        <title>Analysis of 21 Apiospora genomes using comparative genomics revels a genus with tremendous synthesis potential of carbohydrate active enzymes and secondary metabolites.</title>
        <authorList>
            <person name="Sorensen T."/>
        </authorList>
    </citation>
    <scope>NUCLEOTIDE SEQUENCE [LARGE SCALE GENOMIC DNA]</scope>
    <source>
        <strain evidence="3 4">CBS 135458</strain>
    </source>
</reference>
<feature type="compositionally biased region" description="Basic and acidic residues" evidence="1">
    <location>
        <begin position="707"/>
        <end position="724"/>
    </location>
</feature>
<dbReference type="Gene3D" id="1.10.510.10">
    <property type="entry name" value="Transferase(Phosphotransferase) domain 1"/>
    <property type="match status" value="1"/>
</dbReference>
<dbReference type="GeneID" id="92085524"/>
<gene>
    <name evidence="3" type="ORF">PG994_001052</name>
</gene>
<dbReference type="CDD" id="cd00180">
    <property type="entry name" value="PKc"/>
    <property type="match status" value="1"/>
</dbReference>
<comment type="caution">
    <text evidence="3">The sequence shown here is derived from an EMBL/GenBank/DDBJ whole genome shotgun (WGS) entry which is preliminary data.</text>
</comment>
<dbReference type="SMART" id="SM00220">
    <property type="entry name" value="S_TKc"/>
    <property type="match status" value="1"/>
</dbReference>
<name>A0ABR1WSF7_9PEZI</name>
<dbReference type="Pfam" id="PF00069">
    <property type="entry name" value="Pkinase"/>
    <property type="match status" value="1"/>
</dbReference>